<dbReference type="InterPro" id="IPR010323">
    <property type="entry name" value="DUF924"/>
</dbReference>
<evidence type="ECO:0008006" key="4">
    <source>
        <dbReference type="Google" id="ProtNLM"/>
    </source>
</evidence>
<feature type="compositionally biased region" description="Basic and acidic residues" evidence="1">
    <location>
        <begin position="251"/>
        <end position="265"/>
    </location>
</feature>
<dbReference type="Proteomes" id="UP000799441">
    <property type="component" value="Unassembled WGS sequence"/>
</dbReference>
<feature type="region of interest" description="Disordered" evidence="1">
    <location>
        <begin position="251"/>
        <end position="283"/>
    </location>
</feature>
<dbReference type="Pfam" id="PF06041">
    <property type="entry name" value="DUF924"/>
    <property type="match status" value="1"/>
</dbReference>
<sequence length="283" mass="31992">MATPIQSFKLDRSIFNQEFYSSIRSFWFLDLPANASVAEMPTMKRWFGVGVSEAEKTAFDEECRRLGGAALDSIGPSKLALPTFESYDKEIEGCNGIAAPFLAEVQEAQKAEGERHAAETLLSLILLIDQFSRNLNRDLAGLKVLYTHYDRLSFALVQASMKLSPNPAEYEGFRYRPVYRSWLYMPLLHSEHLPSHDIVISNLKASLSDMETRDDKAAVEYINANLAAEEMHYTPIKEFGRFPHRNECLGRDTTEAEAEHLKDGKSSFGVKQGQKAEQKKDEL</sequence>
<dbReference type="SUPFAM" id="SSF48452">
    <property type="entry name" value="TPR-like"/>
    <property type="match status" value="1"/>
</dbReference>
<gene>
    <name evidence="2" type="ORF">K431DRAFT_289487</name>
</gene>
<dbReference type="Gene3D" id="1.25.40.10">
    <property type="entry name" value="Tetratricopeptide repeat domain"/>
    <property type="match status" value="1"/>
</dbReference>
<organism evidence="2 3">
    <name type="scientific">Polychaeton citri CBS 116435</name>
    <dbReference type="NCBI Taxonomy" id="1314669"/>
    <lineage>
        <taxon>Eukaryota</taxon>
        <taxon>Fungi</taxon>
        <taxon>Dikarya</taxon>
        <taxon>Ascomycota</taxon>
        <taxon>Pezizomycotina</taxon>
        <taxon>Dothideomycetes</taxon>
        <taxon>Dothideomycetidae</taxon>
        <taxon>Capnodiales</taxon>
        <taxon>Capnodiaceae</taxon>
        <taxon>Polychaeton</taxon>
    </lineage>
</organism>
<protein>
    <recommendedName>
        <fullName evidence="4">DUF924-domain-containing protein</fullName>
    </recommendedName>
</protein>
<reference evidence="2" key="1">
    <citation type="journal article" date="2020" name="Stud. Mycol.">
        <title>101 Dothideomycetes genomes: a test case for predicting lifestyles and emergence of pathogens.</title>
        <authorList>
            <person name="Haridas S."/>
            <person name="Albert R."/>
            <person name="Binder M."/>
            <person name="Bloem J."/>
            <person name="Labutti K."/>
            <person name="Salamov A."/>
            <person name="Andreopoulos B."/>
            <person name="Baker S."/>
            <person name="Barry K."/>
            <person name="Bills G."/>
            <person name="Bluhm B."/>
            <person name="Cannon C."/>
            <person name="Castanera R."/>
            <person name="Culley D."/>
            <person name="Daum C."/>
            <person name="Ezra D."/>
            <person name="Gonzalez J."/>
            <person name="Henrissat B."/>
            <person name="Kuo A."/>
            <person name="Liang C."/>
            <person name="Lipzen A."/>
            <person name="Lutzoni F."/>
            <person name="Magnuson J."/>
            <person name="Mondo S."/>
            <person name="Nolan M."/>
            <person name="Ohm R."/>
            <person name="Pangilinan J."/>
            <person name="Park H.-J."/>
            <person name="Ramirez L."/>
            <person name="Alfaro M."/>
            <person name="Sun H."/>
            <person name="Tritt A."/>
            <person name="Yoshinaga Y."/>
            <person name="Zwiers L.-H."/>
            <person name="Turgeon B."/>
            <person name="Goodwin S."/>
            <person name="Spatafora J."/>
            <person name="Crous P."/>
            <person name="Grigoriev I."/>
        </authorList>
    </citation>
    <scope>NUCLEOTIDE SEQUENCE</scope>
    <source>
        <strain evidence="2">CBS 116435</strain>
    </source>
</reference>
<accession>A0A9P4UKW5</accession>
<dbReference type="OrthoDB" id="414698at2759"/>
<comment type="caution">
    <text evidence="2">The sequence shown here is derived from an EMBL/GenBank/DDBJ whole genome shotgun (WGS) entry which is preliminary data.</text>
</comment>
<evidence type="ECO:0000256" key="1">
    <source>
        <dbReference type="SAM" id="MobiDB-lite"/>
    </source>
</evidence>
<keyword evidence="3" id="KW-1185">Reference proteome</keyword>
<dbReference type="InterPro" id="IPR011990">
    <property type="entry name" value="TPR-like_helical_dom_sf"/>
</dbReference>
<evidence type="ECO:0000313" key="2">
    <source>
        <dbReference type="EMBL" id="KAF2716340.1"/>
    </source>
</evidence>
<dbReference type="EMBL" id="MU003880">
    <property type="protein sequence ID" value="KAF2716340.1"/>
    <property type="molecule type" value="Genomic_DNA"/>
</dbReference>
<dbReference type="AlphaFoldDB" id="A0A9P4UKW5"/>
<name>A0A9P4UKW5_9PEZI</name>
<dbReference type="Gene3D" id="1.20.58.320">
    <property type="entry name" value="TPR-like"/>
    <property type="match status" value="1"/>
</dbReference>
<evidence type="ECO:0000313" key="3">
    <source>
        <dbReference type="Proteomes" id="UP000799441"/>
    </source>
</evidence>
<feature type="compositionally biased region" description="Basic and acidic residues" evidence="1">
    <location>
        <begin position="274"/>
        <end position="283"/>
    </location>
</feature>
<proteinExistence type="predicted"/>